<dbReference type="InterPro" id="IPR002878">
    <property type="entry name" value="ChsH2_C"/>
</dbReference>
<dbReference type="Pfam" id="PF01796">
    <property type="entry name" value="OB_ChsH2_C"/>
    <property type="match status" value="1"/>
</dbReference>
<evidence type="ECO:0000313" key="4">
    <source>
        <dbReference type="Proteomes" id="UP000443843"/>
    </source>
</evidence>
<evidence type="ECO:0000313" key="3">
    <source>
        <dbReference type="EMBL" id="MWB77529.1"/>
    </source>
</evidence>
<dbReference type="InterPro" id="IPR052513">
    <property type="entry name" value="Thioester_dehydratase-like"/>
</dbReference>
<organism evidence="3 4">
    <name type="scientific">Pseudooceanicola pacificus</name>
    <dbReference type="NCBI Taxonomy" id="2676438"/>
    <lineage>
        <taxon>Bacteria</taxon>
        <taxon>Pseudomonadati</taxon>
        <taxon>Pseudomonadota</taxon>
        <taxon>Alphaproteobacteria</taxon>
        <taxon>Rhodobacterales</taxon>
        <taxon>Paracoccaceae</taxon>
        <taxon>Pseudooceanicola</taxon>
    </lineage>
</organism>
<feature type="domain" description="ChsH2 rubredoxin-like zinc ribbon" evidence="2">
    <location>
        <begin position="8"/>
        <end position="41"/>
    </location>
</feature>
<dbReference type="PANTHER" id="PTHR34075">
    <property type="entry name" value="BLR3430 PROTEIN"/>
    <property type="match status" value="1"/>
</dbReference>
<dbReference type="SUPFAM" id="SSF50249">
    <property type="entry name" value="Nucleic acid-binding proteins"/>
    <property type="match status" value="1"/>
</dbReference>
<dbReference type="PANTHER" id="PTHR34075:SF5">
    <property type="entry name" value="BLR3430 PROTEIN"/>
    <property type="match status" value="1"/>
</dbReference>
<dbReference type="Proteomes" id="UP000443843">
    <property type="component" value="Unassembled WGS sequence"/>
</dbReference>
<sequence>MGPQAEYFDHLARGQFRIQRCDDCASAVFYPRTHCPECGGGLSWVEPAGTGVVYSATIIRQAPERGGDYGVALIDLAEGVRMMARIIDCAPEDVRIGMPVSYAGIGSNADTILYRPGDAT</sequence>
<keyword evidence="3" id="KW-0238">DNA-binding</keyword>
<comment type="caution">
    <text evidence="3">The sequence shown here is derived from an EMBL/GenBank/DDBJ whole genome shotgun (WGS) entry which is preliminary data.</text>
</comment>
<protein>
    <submittedName>
        <fullName evidence="3">DNA-binding protein</fullName>
    </submittedName>
</protein>
<name>A0A844WEM9_9RHOB</name>
<accession>A0A844WEM9</accession>
<dbReference type="Pfam" id="PF12172">
    <property type="entry name" value="zf-ChsH2"/>
    <property type="match status" value="1"/>
</dbReference>
<dbReference type="AlphaFoldDB" id="A0A844WEM9"/>
<dbReference type="GO" id="GO:0003677">
    <property type="term" value="F:DNA binding"/>
    <property type="evidence" value="ECO:0007669"/>
    <property type="project" value="UniProtKB-KW"/>
</dbReference>
<reference evidence="3 4" key="1">
    <citation type="submission" date="2019-11" db="EMBL/GenBank/DDBJ databases">
        <title>Pseudooceanicola pacifica sp. nov., isolated from deep-sea sediment of the Pacific Ocean.</title>
        <authorList>
            <person name="Lyu L."/>
        </authorList>
    </citation>
    <scope>NUCLEOTIDE SEQUENCE [LARGE SCALE GENOMIC DNA]</scope>
    <source>
        <strain evidence="3 4">216_PA32_1</strain>
    </source>
</reference>
<dbReference type="Gene3D" id="6.10.30.10">
    <property type="match status" value="1"/>
</dbReference>
<evidence type="ECO:0000259" key="2">
    <source>
        <dbReference type="Pfam" id="PF12172"/>
    </source>
</evidence>
<proteinExistence type="predicted"/>
<dbReference type="InterPro" id="IPR022002">
    <property type="entry name" value="ChsH2_Znr"/>
</dbReference>
<evidence type="ECO:0000259" key="1">
    <source>
        <dbReference type="Pfam" id="PF01796"/>
    </source>
</evidence>
<dbReference type="RefSeq" id="WP_160381809.1">
    <property type="nucleotide sequence ID" value="NZ_WNXQ01000003.1"/>
</dbReference>
<keyword evidence="4" id="KW-1185">Reference proteome</keyword>
<dbReference type="EMBL" id="WNXQ01000003">
    <property type="protein sequence ID" value="MWB77529.1"/>
    <property type="molecule type" value="Genomic_DNA"/>
</dbReference>
<gene>
    <name evidence="3" type="ORF">GLS40_05795</name>
</gene>
<feature type="domain" description="ChsH2 C-terminal OB-fold" evidence="1">
    <location>
        <begin position="44"/>
        <end position="101"/>
    </location>
</feature>
<dbReference type="InterPro" id="IPR012340">
    <property type="entry name" value="NA-bd_OB-fold"/>
</dbReference>